<evidence type="ECO:0000313" key="2">
    <source>
        <dbReference type="EMBL" id="SEN31867.1"/>
    </source>
</evidence>
<dbReference type="Proteomes" id="UP000182719">
    <property type="component" value="Unassembled WGS sequence"/>
</dbReference>
<keyword evidence="3" id="KW-1185">Reference proteome</keyword>
<sequence>MGLPTSYPKGCLASAPLFRFDGSSACGRSSSIAMPQASRRPTMPSRTEGPLMHEGTSDMRLEWFPASESCHEFFRDALLNGGDFSEAFAKVWGKSKATLSMLLPADGKGQNFSCSTGGVWSRAIDKDPLQYLLDELVNARTATGNRICLIEDFLASPGDPLLARYPFARIRRGQVFHAFALSEVGTSDASRAVQSVPGLPPGFGWVLDLGEKPIEHLQHASAEGLASLMAQCVLAFVPAFDDETYLMASSFERP</sequence>
<organism evidence="2 3">
    <name type="scientific">Stigmatella aurantiaca</name>
    <dbReference type="NCBI Taxonomy" id="41"/>
    <lineage>
        <taxon>Bacteria</taxon>
        <taxon>Pseudomonadati</taxon>
        <taxon>Myxococcota</taxon>
        <taxon>Myxococcia</taxon>
        <taxon>Myxococcales</taxon>
        <taxon>Cystobacterineae</taxon>
        <taxon>Archangiaceae</taxon>
        <taxon>Stigmatella</taxon>
    </lineage>
</organism>
<reference evidence="3" key="1">
    <citation type="submission" date="2016-10" db="EMBL/GenBank/DDBJ databases">
        <authorList>
            <person name="Varghese N."/>
            <person name="Submissions S."/>
        </authorList>
    </citation>
    <scope>NUCLEOTIDE SEQUENCE [LARGE SCALE GENOMIC DNA]</scope>
    <source>
        <strain evidence="3">DSM 17044</strain>
    </source>
</reference>
<feature type="region of interest" description="Disordered" evidence="1">
    <location>
        <begin position="29"/>
        <end position="52"/>
    </location>
</feature>
<accession>A0A1H8FL23</accession>
<proteinExistence type="predicted"/>
<dbReference type="AlphaFoldDB" id="A0A1H8FL23"/>
<protein>
    <submittedName>
        <fullName evidence="2">Uncharacterized protein</fullName>
    </submittedName>
</protein>
<name>A0A1H8FL23_STIAU</name>
<evidence type="ECO:0000256" key="1">
    <source>
        <dbReference type="SAM" id="MobiDB-lite"/>
    </source>
</evidence>
<dbReference type="EMBL" id="FOAP01000037">
    <property type="protein sequence ID" value="SEN31867.1"/>
    <property type="molecule type" value="Genomic_DNA"/>
</dbReference>
<gene>
    <name evidence="2" type="ORF">SAMN05444354_13757</name>
</gene>
<evidence type="ECO:0000313" key="3">
    <source>
        <dbReference type="Proteomes" id="UP000182719"/>
    </source>
</evidence>